<comment type="caution">
    <text evidence="3">The sequence shown here is derived from an EMBL/GenBank/DDBJ whole genome shotgun (WGS) entry which is preliminary data.</text>
</comment>
<dbReference type="Proteomes" id="UP001557470">
    <property type="component" value="Unassembled WGS sequence"/>
</dbReference>
<keyword evidence="1" id="KW-0344">Guanine-nucleotide releasing factor</keyword>
<evidence type="ECO:0000313" key="4">
    <source>
        <dbReference type="Proteomes" id="UP001557470"/>
    </source>
</evidence>
<dbReference type="PANTHER" id="PTHR12877">
    <property type="entry name" value="RHO GUANINE NUCLEOTIDE EXCHANGE FACTOR"/>
    <property type="match status" value="1"/>
</dbReference>
<dbReference type="Pfam" id="PF19056">
    <property type="entry name" value="WD40_2"/>
    <property type="match status" value="1"/>
</dbReference>
<dbReference type="InterPro" id="IPR039919">
    <property type="entry name" value="ARHGEF10/ARHGEF17"/>
</dbReference>
<evidence type="ECO:0008006" key="5">
    <source>
        <dbReference type="Google" id="ProtNLM"/>
    </source>
</evidence>
<keyword evidence="4" id="KW-1185">Reference proteome</keyword>
<dbReference type="GO" id="GO:0005085">
    <property type="term" value="F:guanyl-nucleotide exchange factor activity"/>
    <property type="evidence" value="ECO:0007669"/>
    <property type="project" value="UniProtKB-KW"/>
</dbReference>
<dbReference type="AlphaFoldDB" id="A0ABD0XDZ9"/>
<protein>
    <recommendedName>
        <fullName evidence="5">Rho guanine nucleotide exchange factor 10-like protein</fullName>
    </recommendedName>
</protein>
<evidence type="ECO:0000256" key="2">
    <source>
        <dbReference type="SAM" id="MobiDB-lite"/>
    </source>
</evidence>
<gene>
    <name evidence="3" type="ORF">UPYG_G00171030</name>
</gene>
<reference evidence="3 4" key="1">
    <citation type="submission" date="2024-06" db="EMBL/GenBank/DDBJ databases">
        <authorList>
            <person name="Pan Q."/>
            <person name="Wen M."/>
            <person name="Jouanno E."/>
            <person name="Zahm M."/>
            <person name="Klopp C."/>
            <person name="Cabau C."/>
            <person name="Louis A."/>
            <person name="Berthelot C."/>
            <person name="Parey E."/>
            <person name="Roest Crollius H."/>
            <person name="Montfort J."/>
            <person name="Robinson-Rechavi M."/>
            <person name="Bouchez O."/>
            <person name="Lampietro C."/>
            <person name="Lopez Roques C."/>
            <person name="Donnadieu C."/>
            <person name="Postlethwait J."/>
            <person name="Bobe J."/>
            <person name="Verreycken H."/>
            <person name="Guiguen Y."/>
        </authorList>
    </citation>
    <scope>NUCLEOTIDE SEQUENCE [LARGE SCALE GENOMIC DNA]</scope>
    <source>
        <strain evidence="3">Up_M1</strain>
        <tissue evidence="3">Testis</tissue>
    </source>
</reference>
<proteinExistence type="predicted"/>
<sequence>MVSVVHMVQAGGGVWMAFNQGSSIRLFQTETLEHLQEINISTHVTLHNPVQKSTRVTTLLVCQGLLWVRTAQGVIITLPVPKLEGIPKITGKGMTTLNAHCGPVDFLVAISSTVSPEVFKKDSVGEGLNSAGGEEDQSDSASHKSLDQSGSARAEGSAKGRGSPLQYRLQSTLGFPGQPLTVRGDEASDSSLDSLDHSLEDGSKYEISDDPDVRLRGPSCERNRGCGDRMKSTVVISGGTVFCRLRQTTTEQVAMESSESVLMEWQLPLTM</sequence>
<dbReference type="PANTHER" id="PTHR12877:SF16">
    <property type="entry name" value="RHO GUANINE NUCLEOTIDE EXCHANGE FACTOR 10-LIKE PROTEIN"/>
    <property type="match status" value="1"/>
</dbReference>
<feature type="region of interest" description="Disordered" evidence="2">
    <location>
        <begin position="125"/>
        <end position="210"/>
    </location>
</feature>
<dbReference type="EMBL" id="JAGEUA010000005">
    <property type="protein sequence ID" value="KAL0978483.1"/>
    <property type="molecule type" value="Genomic_DNA"/>
</dbReference>
<feature type="compositionally biased region" description="Basic and acidic residues" evidence="2">
    <location>
        <begin position="194"/>
        <end position="210"/>
    </location>
</feature>
<organism evidence="3 4">
    <name type="scientific">Umbra pygmaea</name>
    <name type="common">Eastern mudminnow</name>
    <dbReference type="NCBI Taxonomy" id="75934"/>
    <lineage>
        <taxon>Eukaryota</taxon>
        <taxon>Metazoa</taxon>
        <taxon>Chordata</taxon>
        <taxon>Craniata</taxon>
        <taxon>Vertebrata</taxon>
        <taxon>Euteleostomi</taxon>
        <taxon>Actinopterygii</taxon>
        <taxon>Neopterygii</taxon>
        <taxon>Teleostei</taxon>
        <taxon>Protacanthopterygii</taxon>
        <taxon>Esociformes</taxon>
        <taxon>Umbridae</taxon>
        <taxon>Umbra</taxon>
    </lineage>
</organism>
<evidence type="ECO:0000313" key="3">
    <source>
        <dbReference type="EMBL" id="KAL0978483.1"/>
    </source>
</evidence>
<accession>A0ABD0XDZ9</accession>
<evidence type="ECO:0000256" key="1">
    <source>
        <dbReference type="ARBA" id="ARBA00022658"/>
    </source>
</evidence>
<name>A0ABD0XDZ9_UMBPY</name>